<dbReference type="Pfam" id="PF05960">
    <property type="entry name" value="DUF885"/>
    <property type="match status" value="1"/>
</dbReference>
<dbReference type="OrthoDB" id="9760040at2"/>
<sequence length="544" mass="59970">MTSEAATLADELVQVLATWMPLEATFVGVPGHDHELADPSEAGHARLRAEAAGILDRARASADPDKITLGVVVQQTEALITQIDARVVEFTLAEPMYAIGMSHLAFLPQLEPTGEQAEEDFLSRLAAFPAFYDALAERHRAGLRAGRTPVDRRAHHALGILDRFLAQDSPFPQPLTGDRGARRDELVAGKVRPALARYREFLATEVAGHGRKDDRPGLCWLEGGEAHYTALARMYTTTDHTPAELHELGRSVLAELEAEYAELGGRVFGLTDPAEVRRRLRSDESLRWRDAEEMLETARAAVARATAAAPDWFPRVPKAECVVKAVPDAEAPVASAAYYMPPALDGSRPGVYYTNTHEVHTRDRFIAETVAFHEAVPGHHFAESLALELTDLPQLRRIALITAYDEGWALYTERLADEMGLFSSDLMRLGMVAEDSVRAARLVVDTGLHARGWTRQQCVEFLRANTGLSEVEVQSETDRYIESPGQALAYMTGRLEIVRLRRFAEEALGDAFDIKEFHGVVLGSGKLPMKVLEDVVRAWVGAKV</sequence>
<dbReference type="STRING" id="208445.SAMN04489727_8027"/>
<keyword evidence="2" id="KW-1185">Reference proteome</keyword>
<evidence type="ECO:0000313" key="2">
    <source>
        <dbReference type="Proteomes" id="UP000199622"/>
    </source>
</evidence>
<gene>
    <name evidence="1" type="ORF">SAMN04489727_8027</name>
</gene>
<dbReference type="Proteomes" id="UP000199622">
    <property type="component" value="Unassembled WGS sequence"/>
</dbReference>
<dbReference type="PANTHER" id="PTHR33361">
    <property type="entry name" value="GLR0591 PROTEIN"/>
    <property type="match status" value="1"/>
</dbReference>
<accession>A0A1H5B0Y4</accession>
<dbReference type="EMBL" id="FNSO01000004">
    <property type="protein sequence ID" value="SED47744.1"/>
    <property type="molecule type" value="Genomic_DNA"/>
</dbReference>
<dbReference type="PANTHER" id="PTHR33361:SF2">
    <property type="entry name" value="DUF885 DOMAIN-CONTAINING PROTEIN"/>
    <property type="match status" value="1"/>
</dbReference>
<evidence type="ECO:0000313" key="1">
    <source>
        <dbReference type="EMBL" id="SED47744.1"/>
    </source>
</evidence>
<dbReference type="AlphaFoldDB" id="A0A1H5B0Y4"/>
<reference evidence="2" key="1">
    <citation type="submission" date="2016-10" db="EMBL/GenBank/DDBJ databases">
        <authorList>
            <person name="Varghese N."/>
            <person name="Submissions S."/>
        </authorList>
    </citation>
    <scope>NUCLEOTIDE SEQUENCE [LARGE SCALE GENOMIC DNA]</scope>
    <source>
        <strain evidence="2">DSM 44544</strain>
    </source>
</reference>
<dbReference type="InterPro" id="IPR010281">
    <property type="entry name" value="DUF885"/>
</dbReference>
<name>A0A1H5B0Y4_9PSEU</name>
<dbReference type="RefSeq" id="WP_091317148.1">
    <property type="nucleotide sequence ID" value="NZ_FNSO01000004.1"/>
</dbReference>
<proteinExistence type="predicted"/>
<organism evidence="1 2">
    <name type="scientific">Amycolatopsis tolypomycina</name>
    <dbReference type="NCBI Taxonomy" id="208445"/>
    <lineage>
        <taxon>Bacteria</taxon>
        <taxon>Bacillati</taxon>
        <taxon>Actinomycetota</taxon>
        <taxon>Actinomycetes</taxon>
        <taxon>Pseudonocardiales</taxon>
        <taxon>Pseudonocardiaceae</taxon>
        <taxon>Amycolatopsis</taxon>
    </lineage>
</organism>
<protein>
    <submittedName>
        <fullName evidence="1">Uncharacterized conserved protein, DUF885 familyt</fullName>
    </submittedName>
</protein>